<dbReference type="InterPro" id="IPR004364">
    <property type="entry name" value="Aa-tRNA-synt_II"/>
</dbReference>
<dbReference type="GO" id="GO:0005524">
    <property type="term" value="F:ATP binding"/>
    <property type="evidence" value="ECO:0007669"/>
    <property type="project" value="UniProtKB-KW"/>
</dbReference>
<evidence type="ECO:0000256" key="9">
    <source>
        <dbReference type="ARBA" id="ARBA00023146"/>
    </source>
</evidence>
<evidence type="ECO:0000256" key="8">
    <source>
        <dbReference type="ARBA" id="ARBA00022917"/>
    </source>
</evidence>
<dbReference type="SUPFAM" id="SSF50249">
    <property type="entry name" value="Nucleic acid-binding proteins"/>
    <property type="match status" value="1"/>
</dbReference>
<comment type="subcellular location">
    <subcellularLocation>
        <location evidence="1">Cytoplasm</location>
    </subcellularLocation>
</comment>
<evidence type="ECO:0000313" key="13">
    <source>
        <dbReference type="EMBL" id="ORD94144.1"/>
    </source>
</evidence>
<evidence type="ECO:0000256" key="7">
    <source>
        <dbReference type="ARBA" id="ARBA00022840"/>
    </source>
</evidence>
<evidence type="ECO:0000256" key="11">
    <source>
        <dbReference type="ARBA" id="ARBA00047844"/>
    </source>
</evidence>
<comment type="catalytic activity">
    <reaction evidence="11">
        <text>tRNA(Asn) + L-asparagine + ATP = L-asparaginyl-tRNA(Asn) + AMP + diphosphate + H(+)</text>
        <dbReference type="Rhea" id="RHEA:11180"/>
        <dbReference type="Rhea" id="RHEA-COMP:9659"/>
        <dbReference type="Rhea" id="RHEA-COMP:9674"/>
        <dbReference type="ChEBI" id="CHEBI:15378"/>
        <dbReference type="ChEBI" id="CHEBI:30616"/>
        <dbReference type="ChEBI" id="CHEBI:33019"/>
        <dbReference type="ChEBI" id="CHEBI:58048"/>
        <dbReference type="ChEBI" id="CHEBI:78442"/>
        <dbReference type="ChEBI" id="CHEBI:78515"/>
        <dbReference type="ChEBI" id="CHEBI:456215"/>
        <dbReference type="EC" id="6.1.1.22"/>
    </reaction>
</comment>
<protein>
    <recommendedName>
        <fullName evidence="3">asparagine--tRNA ligase</fullName>
        <ecNumber evidence="3">6.1.1.22</ecNumber>
    </recommendedName>
    <alternativeName>
        <fullName evidence="10">Asparaginyl-tRNA synthetase</fullName>
    </alternativeName>
</protein>
<dbReference type="OrthoDB" id="1931232at2759"/>
<evidence type="ECO:0000313" key="14">
    <source>
        <dbReference type="Proteomes" id="UP000192639"/>
    </source>
</evidence>
<dbReference type="SUPFAM" id="SSF55681">
    <property type="entry name" value="Class II aaRS and biotin synthetases"/>
    <property type="match status" value="1"/>
</dbReference>
<comment type="similarity">
    <text evidence="2">Belongs to the class-II aminoacyl-tRNA synthetase family.</text>
</comment>
<reference evidence="13 14" key="1">
    <citation type="journal article" date="2017" name="Environ. Microbiol.">
        <title>Decay of the glycolytic pathway and adaptation to intranuclear parasitism within Enterocytozoonidae microsporidia.</title>
        <authorList>
            <person name="Wiredu Boakye D."/>
            <person name="Jaroenlak P."/>
            <person name="Prachumwat A."/>
            <person name="Williams T.A."/>
            <person name="Bateman K.S."/>
            <person name="Itsathitphaisarn O."/>
            <person name="Sritunyalucksana K."/>
            <person name="Paszkiewicz K.H."/>
            <person name="Moore K.A."/>
            <person name="Stentiford G.D."/>
            <person name="Williams B.A."/>
        </authorList>
    </citation>
    <scope>NUCLEOTIDE SEQUENCE [LARGE SCALE GENOMIC DNA]</scope>
    <source>
        <strain evidence="13 14">GB1</strain>
    </source>
</reference>
<sequence>MATKDPRTEKVKACLERIKIEDFNVNEVKQDAYTKFRLHEVCSSHIDKKVAVFGWVTSSRSGKSNSFFELTSQFETVKCFIKKSVTFSLQTTVMVFGTVSKNQGKDSFEFEITVDAYSVYGGHQAPSFPLNKDSEKDKLLDFAHLGLRLKERSLFLQAQSELLKSLRMFYWSENYTEITPPTLVQTQVEGGATLFKLDYYGSNAYLTQTSQLYLETAAPVCGKAFCIMPSYRAEKSNTARHLSEFTHVEAELVDITFSTLMDQIEALVRKASAVFYKSMLEKIKKVYPGFEPVVLSDEKFKRISYKEAIEFLYSKKHMKTDGTEYKMGDDIADASEKYLIKHYANNQPLFLTSFPVDHKPFYVAKNGTETEACDLLFPGMGEIVGGSMRHTVYEELMEGFKREGIDPKPYYWYLDMSKYGPSPHGGYGLGFERLLLCLMKYKSVDQASLYCRKPSRCTP</sequence>
<dbReference type="InterPro" id="IPR006195">
    <property type="entry name" value="aa-tRNA-synth_II"/>
</dbReference>
<dbReference type="AlphaFoldDB" id="A0A1Y1S6R9"/>
<dbReference type="GO" id="GO:0005737">
    <property type="term" value="C:cytoplasm"/>
    <property type="evidence" value="ECO:0007669"/>
    <property type="project" value="UniProtKB-SubCell"/>
</dbReference>
<comment type="caution">
    <text evidence="13">The sequence shown here is derived from an EMBL/GenBank/DDBJ whole genome shotgun (WGS) entry which is preliminary data.</text>
</comment>
<proteinExistence type="inferred from homology"/>
<keyword evidence="7" id="KW-0067">ATP-binding</keyword>
<dbReference type="InterPro" id="IPR002312">
    <property type="entry name" value="Asp/Asn-tRNA-synth_IIb"/>
</dbReference>
<keyword evidence="9" id="KW-0030">Aminoacyl-tRNA synthetase</keyword>
<dbReference type="GO" id="GO:0006421">
    <property type="term" value="P:asparaginyl-tRNA aminoacylation"/>
    <property type="evidence" value="ECO:0007669"/>
    <property type="project" value="TreeGrafter"/>
</dbReference>
<dbReference type="Proteomes" id="UP000192639">
    <property type="component" value="Unassembled WGS sequence"/>
</dbReference>
<evidence type="ECO:0000259" key="12">
    <source>
        <dbReference type="PROSITE" id="PS50862"/>
    </source>
</evidence>
<dbReference type="VEuPathDB" id="MicrosporidiaDB:ECANGB1_1072"/>
<keyword evidence="4" id="KW-0963">Cytoplasm</keyword>
<dbReference type="InterPro" id="IPR012340">
    <property type="entry name" value="NA-bd_OB-fold"/>
</dbReference>
<dbReference type="PROSITE" id="PS50862">
    <property type="entry name" value="AA_TRNA_LIGASE_II"/>
    <property type="match status" value="1"/>
</dbReference>
<dbReference type="EC" id="6.1.1.22" evidence="3"/>
<evidence type="ECO:0000256" key="1">
    <source>
        <dbReference type="ARBA" id="ARBA00004496"/>
    </source>
</evidence>
<dbReference type="GO" id="GO:0004816">
    <property type="term" value="F:asparagine-tRNA ligase activity"/>
    <property type="evidence" value="ECO:0007669"/>
    <property type="project" value="UniProtKB-EC"/>
</dbReference>
<evidence type="ECO:0000256" key="5">
    <source>
        <dbReference type="ARBA" id="ARBA00022598"/>
    </source>
</evidence>
<dbReference type="Pfam" id="PF00152">
    <property type="entry name" value="tRNA-synt_2"/>
    <property type="match status" value="1"/>
</dbReference>
<dbReference type="PRINTS" id="PR01042">
    <property type="entry name" value="TRNASYNTHASP"/>
</dbReference>
<dbReference type="Gene3D" id="2.40.50.140">
    <property type="entry name" value="Nucleic acid-binding proteins"/>
    <property type="match status" value="1"/>
</dbReference>
<gene>
    <name evidence="13" type="primary">SYNC</name>
    <name evidence="13" type="ORF">ECANGB1_1072</name>
</gene>
<evidence type="ECO:0000256" key="2">
    <source>
        <dbReference type="ARBA" id="ARBA00008226"/>
    </source>
</evidence>
<evidence type="ECO:0000256" key="3">
    <source>
        <dbReference type="ARBA" id="ARBA00012816"/>
    </source>
</evidence>
<evidence type="ECO:0000256" key="6">
    <source>
        <dbReference type="ARBA" id="ARBA00022741"/>
    </source>
</evidence>
<keyword evidence="8" id="KW-0648">Protein biosynthesis</keyword>
<accession>A0A1Y1S6R9</accession>
<dbReference type="InterPro" id="IPR045864">
    <property type="entry name" value="aa-tRNA-synth_II/BPL/LPL"/>
</dbReference>
<dbReference type="PANTHER" id="PTHR22594:SF16">
    <property type="entry name" value="ASPARAGINE--TRNA LIGASE, CYTOPLASMIC"/>
    <property type="match status" value="1"/>
</dbReference>
<feature type="domain" description="Aminoacyl-transfer RNA synthetases class-II family profile" evidence="12">
    <location>
        <begin position="160"/>
        <end position="454"/>
    </location>
</feature>
<organism evidence="13 14">
    <name type="scientific">Enterospora canceri</name>
    <dbReference type="NCBI Taxonomy" id="1081671"/>
    <lineage>
        <taxon>Eukaryota</taxon>
        <taxon>Fungi</taxon>
        <taxon>Fungi incertae sedis</taxon>
        <taxon>Microsporidia</taxon>
        <taxon>Enterocytozoonidae</taxon>
        <taxon>Enterospora</taxon>
    </lineage>
</organism>
<dbReference type="Gene3D" id="3.30.930.10">
    <property type="entry name" value="Bira Bifunctional Protein, Domain 2"/>
    <property type="match status" value="1"/>
</dbReference>
<dbReference type="EMBL" id="LWDP01000030">
    <property type="protein sequence ID" value="ORD94144.1"/>
    <property type="molecule type" value="Genomic_DNA"/>
</dbReference>
<keyword evidence="14" id="KW-1185">Reference proteome</keyword>
<evidence type="ECO:0000256" key="10">
    <source>
        <dbReference type="ARBA" id="ARBA00029886"/>
    </source>
</evidence>
<dbReference type="PANTHER" id="PTHR22594">
    <property type="entry name" value="ASPARTYL/LYSYL-TRNA SYNTHETASE"/>
    <property type="match status" value="1"/>
</dbReference>
<keyword evidence="5" id="KW-0436">Ligase</keyword>
<keyword evidence="6" id="KW-0547">Nucleotide-binding</keyword>
<name>A0A1Y1S6R9_9MICR</name>
<evidence type="ECO:0000256" key="4">
    <source>
        <dbReference type="ARBA" id="ARBA00022490"/>
    </source>
</evidence>